<comment type="caution">
    <text evidence="9">The sequence shown here is derived from an EMBL/GenBank/DDBJ whole genome shotgun (WGS) entry which is preliminary data.</text>
</comment>
<protein>
    <submittedName>
        <fullName evidence="9">FUSC family protein</fullName>
    </submittedName>
</protein>
<evidence type="ECO:0000313" key="9">
    <source>
        <dbReference type="EMBL" id="MXP25522.1"/>
    </source>
</evidence>
<comment type="subcellular location">
    <subcellularLocation>
        <location evidence="1">Cell membrane</location>
        <topology evidence="1">Multi-pass membrane protein</topology>
    </subcellularLocation>
</comment>
<dbReference type="OrthoDB" id="7491335at2"/>
<dbReference type="RefSeq" id="WP_160738745.1">
    <property type="nucleotide sequence ID" value="NZ_WTYQ01000002.1"/>
</dbReference>
<dbReference type="EMBL" id="WTYQ01000002">
    <property type="protein sequence ID" value="MXP25522.1"/>
    <property type="molecule type" value="Genomic_DNA"/>
</dbReference>
<feature type="domain" description="Integral membrane bound transporter" evidence="8">
    <location>
        <begin position="382"/>
        <end position="503"/>
    </location>
</feature>
<name>A0A845A5C7_9SPHN</name>
<keyword evidence="4 7" id="KW-1133">Transmembrane helix</keyword>
<keyword evidence="3 7" id="KW-0812">Transmembrane</keyword>
<reference evidence="9 10" key="1">
    <citation type="submission" date="2019-12" db="EMBL/GenBank/DDBJ databases">
        <title>Genomic-based taxomic classification of the family Erythrobacteraceae.</title>
        <authorList>
            <person name="Xu L."/>
        </authorList>
    </citation>
    <scope>NUCLEOTIDE SEQUENCE [LARGE SCALE GENOMIC DNA]</scope>
    <source>
        <strain evidence="9 10">DSM 18604</strain>
    </source>
</reference>
<dbReference type="GO" id="GO:0005886">
    <property type="term" value="C:plasma membrane"/>
    <property type="evidence" value="ECO:0007669"/>
    <property type="project" value="UniProtKB-SubCell"/>
</dbReference>
<evidence type="ECO:0000256" key="2">
    <source>
        <dbReference type="ARBA" id="ARBA00022475"/>
    </source>
</evidence>
<evidence type="ECO:0000256" key="3">
    <source>
        <dbReference type="ARBA" id="ARBA00022692"/>
    </source>
</evidence>
<feature type="transmembrane region" description="Helical" evidence="7">
    <location>
        <begin position="371"/>
        <end position="389"/>
    </location>
</feature>
<feature type="transmembrane region" description="Helical" evidence="7">
    <location>
        <begin position="87"/>
        <end position="106"/>
    </location>
</feature>
<accession>A0A845A5C7</accession>
<feature type="transmembrane region" description="Helical" evidence="7">
    <location>
        <begin position="159"/>
        <end position="181"/>
    </location>
</feature>
<evidence type="ECO:0000256" key="1">
    <source>
        <dbReference type="ARBA" id="ARBA00004651"/>
    </source>
</evidence>
<evidence type="ECO:0000259" key="8">
    <source>
        <dbReference type="Pfam" id="PF13515"/>
    </source>
</evidence>
<gene>
    <name evidence="9" type="ORF">GRI39_05630</name>
</gene>
<evidence type="ECO:0000256" key="7">
    <source>
        <dbReference type="SAM" id="Phobius"/>
    </source>
</evidence>
<feature type="transmembrane region" description="Helical" evidence="7">
    <location>
        <begin position="137"/>
        <end position="153"/>
    </location>
</feature>
<feature type="transmembrane region" description="Helical" evidence="7">
    <location>
        <begin position="424"/>
        <end position="450"/>
    </location>
</feature>
<feature type="transmembrane region" description="Helical" evidence="7">
    <location>
        <begin position="492"/>
        <end position="509"/>
    </location>
</feature>
<keyword evidence="2" id="KW-1003">Cell membrane</keyword>
<dbReference type="Pfam" id="PF13515">
    <property type="entry name" value="FUSC_2"/>
    <property type="match status" value="1"/>
</dbReference>
<sequence length="599" mass="63294">MVDAESIRRAPFASQYLSRLSRWLELRAIGLTPEHLHIEDGLRAAVIVMAPLLLIIITGERSLGWAIFAAFWTCLADTGGPEKSRRALLAGFVLIGSATAWVTSYIAGLGMLPALVAGPVLVGLTALIPLRWRGSALVATLLGVVAVVAAGYPQTPAGAIRLGLTFLGGGAWAALVSTYLWRTDRWLPARQAMAAVYARLADMAADLNDPAGDKSGEDQGVKHGQFRRAIRGAIERANTQMGKAAGRSGSTPADLKTALATADEIFHAMIALDHSRLIWRGNEHVETAVEPLPRLLAAARNAQLSLRGEPIDWREQAAELSALVKPCEGAPAGALRAIAEALSQLHAPTSGPAIIGTDDTAAARAKQILRIAVRTSVGVALVTIVTHMLSLSYPYWATMAVVVIMQPVRRMSWSRGIERILGSVSGGVLAGLLLPVLTSSWTMAAVIALVSAATIALRSVNYTVFVVFLTLLFVLVMHTLHPGSGIASARILDNVLGSFVAILATLLIWPDRGRSVGEFVPAAVSANRAYLEAVQKGDAQEIAAARREAGLASTDAEIAIHAPDSFLGSRPTAENLAALRTARHLAGEAATLWYAKQGG</sequence>
<evidence type="ECO:0000256" key="4">
    <source>
        <dbReference type="ARBA" id="ARBA00022989"/>
    </source>
</evidence>
<organism evidence="9 10">
    <name type="scientific">Altericroceibacterium indicum</name>
    <dbReference type="NCBI Taxonomy" id="374177"/>
    <lineage>
        <taxon>Bacteria</taxon>
        <taxon>Pseudomonadati</taxon>
        <taxon>Pseudomonadota</taxon>
        <taxon>Alphaproteobacteria</taxon>
        <taxon>Sphingomonadales</taxon>
        <taxon>Erythrobacteraceae</taxon>
        <taxon>Altericroceibacterium</taxon>
    </lineage>
</organism>
<evidence type="ECO:0000256" key="5">
    <source>
        <dbReference type="ARBA" id="ARBA00023136"/>
    </source>
</evidence>
<dbReference type="InterPro" id="IPR049453">
    <property type="entry name" value="Memb_transporter_dom"/>
</dbReference>
<comment type="similarity">
    <text evidence="6">Belongs to the YccS/YhfK family.</text>
</comment>
<keyword evidence="5 7" id="KW-0472">Membrane</keyword>
<feature type="transmembrane region" description="Helical" evidence="7">
    <location>
        <begin position="462"/>
        <end position="480"/>
    </location>
</feature>
<dbReference type="PANTHER" id="PTHR30509:SF9">
    <property type="entry name" value="MULTIDRUG RESISTANCE PROTEIN MDTO"/>
    <property type="match status" value="1"/>
</dbReference>
<keyword evidence="10" id="KW-1185">Reference proteome</keyword>
<dbReference type="AlphaFoldDB" id="A0A845A5C7"/>
<evidence type="ECO:0000313" key="10">
    <source>
        <dbReference type="Proteomes" id="UP000460561"/>
    </source>
</evidence>
<proteinExistence type="inferred from homology"/>
<dbReference type="Proteomes" id="UP000460561">
    <property type="component" value="Unassembled WGS sequence"/>
</dbReference>
<evidence type="ECO:0000256" key="6">
    <source>
        <dbReference type="ARBA" id="ARBA00043993"/>
    </source>
</evidence>
<dbReference type="PANTHER" id="PTHR30509">
    <property type="entry name" value="P-HYDROXYBENZOIC ACID EFFLUX PUMP SUBUNIT-RELATED"/>
    <property type="match status" value="1"/>
</dbReference>